<keyword evidence="1" id="KW-0472">Membrane</keyword>
<keyword evidence="1" id="KW-1133">Transmembrane helix</keyword>
<dbReference type="Pfam" id="PF02681">
    <property type="entry name" value="DUF212"/>
    <property type="match status" value="1"/>
</dbReference>
<proteinExistence type="predicted"/>
<organism evidence="2 3">
    <name type="scientific">Roseateles flavus</name>
    <dbReference type="NCBI Taxonomy" id="3149041"/>
    <lineage>
        <taxon>Bacteria</taxon>
        <taxon>Pseudomonadati</taxon>
        <taxon>Pseudomonadota</taxon>
        <taxon>Betaproteobacteria</taxon>
        <taxon>Burkholderiales</taxon>
        <taxon>Sphaerotilaceae</taxon>
        <taxon>Roseateles</taxon>
    </lineage>
</organism>
<feature type="transmembrane region" description="Helical" evidence="1">
    <location>
        <begin position="35"/>
        <end position="56"/>
    </location>
</feature>
<dbReference type="Proteomes" id="UP001462640">
    <property type="component" value="Unassembled WGS sequence"/>
</dbReference>
<reference evidence="2 3" key="1">
    <citation type="submission" date="2024-05" db="EMBL/GenBank/DDBJ databases">
        <title>Roseateles sp. 2.12 16S ribosomal RNA gene Genome sequencing and assembly.</title>
        <authorList>
            <person name="Woo H."/>
        </authorList>
    </citation>
    <scope>NUCLEOTIDE SEQUENCE [LARGE SCALE GENOMIC DNA]</scope>
    <source>
        <strain evidence="2 3">2.12</strain>
    </source>
</reference>
<evidence type="ECO:0000313" key="3">
    <source>
        <dbReference type="Proteomes" id="UP001462640"/>
    </source>
</evidence>
<sequence length="138" mass="14601">MDLSYLVTPFLAWLVAGSLKFLINSIRARRWAFGLIGYGGLPSNHSAIVSSTAVLIALREGLGHPAFGVALTLAFVVMMDARSLRRQVGRQAEAINRLAGEAAGHEPLRTRMGHSGLEIVAGVATGAGVALLVFHGLR</sequence>
<dbReference type="PANTHER" id="PTHR31446:SF39">
    <property type="entry name" value="ACID PHOSPHATASE_VANADIUM-DEPENDENT HALOPEROXIDASE-RELATED PROTEIN"/>
    <property type="match status" value="1"/>
</dbReference>
<protein>
    <submittedName>
        <fullName evidence="2">Divergent PAP2 family protein</fullName>
    </submittedName>
</protein>
<dbReference type="EMBL" id="JBDPZC010000015">
    <property type="protein sequence ID" value="MEO3715578.1"/>
    <property type="molecule type" value="Genomic_DNA"/>
</dbReference>
<dbReference type="RefSeq" id="WP_347613112.1">
    <property type="nucleotide sequence ID" value="NZ_JBDPZC010000015.1"/>
</dbReference>
<dbReference type="PANTHER" id="PTHR31446">
    <property type="entry name" value="ACID PHOSPHATASE/VANADIUM-DEPENDENT HALOPEROXIDASE-RELATED PROTEIN"/>
    <property type="match status" value="1"/>
</dbReference>
<accession>A0ABV0GKD6</accession>
<dbReference type="InterPro" id="IPR003832">
    <property type="entry name" value="DUF212"/>
</dbReference>
<comment type="caution">
    <text evidence="2">The sequence shown here is derived from an EMBL/GenBank/DDBJ whole genome shotgun (WGS) entry which is preliminary data.</text>
</comment>
<evidence type="ECO:0000313" key="2">
    <source>
        <dbReference type="EMBL" id="MEO3715578.1"/>
    </source>
</evidence>
<feature type="transmembrane region" description="Helical" evidence="1">
    <location>
        <begin position="119"/>
        <end position="137"/>
    </location>
</feature>
<name>A0ABV0GKD6_9BURK</name>
<keyword evidence="1" id="KW-0812">Transmembrane</keyword>
<gene>
    <name evidence="2" type="ORF">ABDJ40_22625</name>
</gene>
<feature type="transmembrane region" description="Helical" evidence="1">
    <location>
        <begin position="6"/>
        <end position="23"/>
    </location>
</feature>
<keyword evidence="3" id="KW-1185">Reference proteome</keyword>
<evidence type="ECO:0000256" key="1">
    <source>
        <dbReference type="SAM" id="Phobius"/>
    </source>
</evidence>
<feature type="transmembrane region" description="Helical" evidence="1">
    <location>
        <begin position="62"/>
        <end position="81"/>
    </location>
</feature>